<proteinExistence type="predicted"/>
<name>A0A183TXA1_TOXCA</name>
<dbReference type="EMBL" id="UYWY01000507">
    <property type="protein sequence ID" value="VDM25001.1"/>
    <property type="molecule type" value="Genomic_DNA"/>
</dbReference>
<gene>
    <name evidence="1" type="ORF">TCNE_LOCUS871</name>
</gene>
<evidence type="ECO:0000313" key="2">
    <source>
        <dbReference type="Proteomes" id="UP000050794"/>
    </source>
</evidence>
<reference evidence="1 2" key="2">
    <citation type="submission" date="2018-11" db="EMBL/GenBank/DDBJ databases">
        <authorList>
            <consortium name="Pathogen Informatics"/>
        </authorList>
    </citation>
    <scope>NUCLEOTIDE SEQUENCE [LARGE SCALE GENOMIC DNA]</scope>
</reference>
<sequence length="107" mass="11441">MFAPGEVDVIEAKVGLRCPIGTLRLANVAVLRAFAYNICVCMMLHGAHGELVVHEGDYAQIHVCVIGTMCARSGVDVIHANAGLMCPSEVRSSGGMDSEMYAERIFS</sequence>
<dbReference type="Proteomes" id="UP000050794">
    <property type="component" value="Unassembled WGS sequence"/>
</dbReference>
<accession>A0A183TXA1</accession>
<keyword evidence="2" id="KW-1185">Reference proteome</keyword>
<evidence type="ECO:0000313" key="3">
    <source>
        <dbReference type="WBParaSite" id="TCNE_0000087001-mRNA-1"/>
    </source>
</evidence>
<dbReference type="WBParaSite" id="TCNE_0000087001-mRNA-1">
    <property type="protein sequence ID" value="TCNE_0000087001-mRNA-1"/>
    <property type="gene ID" value="TCNE_0000087001"/>
</dbReference>
<organism evidence="2 3">
    <name type="scientific">Toxocara canis</name>
    <name type="common">Canine roundworm</name>
    <dbReference type="NCBI Taxonomy" id="6265"/>
    <lineage>
        <taxon>Eukaryota</taxon>
        <taxon>Metazoa</taxon>
        <taxon>Ecdysozoa</taxon>
        <taxon>Nematoda</taxon>
        <taxon>Chromadorea</taxon>
        <taxon>Rhabditida</taxon>
        <taxon>Spirurina</taxon>
        <taxon>Ascaridomorpha</taxon>
        <taxon>Ascaridoidea</taxon>
        <taxon>Toxocaridae</taxon>
        <taxon>Toxocara</taxon>
    </lineage>
</organism>
<protein>
    <submittedName>
        <fullName evidence="3">RuBisCO_large domain-containing protein</fullName>
    </submittedName>
</protein>
<evidence type="ECO:0000313" key="1">
    <source>
        <dbReference type="EMBL" id="VDM25001.1"/>
    </source>
</evidence>
<reference evidence="3" key="1">
    <citation type="submission" date="2016-06" db="UniProtKB">
        <authorList>
            <consortium name="WormBaseParasite"/>
        </authorList>
    </citation>
    <scope>IDENTIFICATION</scope>
</reference>
<dbReference type="AlphaFoldDB" id="A0A183TXA1"/>